<gene>
    <name evidence="2" type="ORF">J2S11_001216</name>
</gene>
<feature type="domain" description="GyrI-like small molecule binding" evidence="1">
    <location>
        <begin position="24"/>
        <end position="204"/>
    </location>
</feature>
<evidence type="ECO:0000313" key="2">
    <source>
        <dbReference type="EMBL" id="MDQ0165316.1"/>
    </source>
</evidence>
<sequence length="207" mass="23934">MSLFQQKLDLSRTDKNYYSATGTPQLIQLNEIPYLTITGYGAPESDMFINAVEALYTVAYAIKNISKKDAKDFVVPKLEGLWWVNSENEMLEVPRGDWHWKLMIRMPDFVSERIADDACKVAIAKKKKLDLIHNITFEIINEGACVQMMHIGPYSTEPDTIEHIHTFMHSHDFVQNGLHHEIYISDPRKVKPSLLKTILRYPVKKQK</sequence>
<dbReference type="RefSeq" id="WP_307392264.1">
    <property type="nucleotide sequence ID" value="NZ_BAAADK010000045.1"/>
</dbReference>
<dbReference type="EMBL" id="JAUSTY010000004">
    <property type="protein sequence ID" value="MDQ0165316.1"/>
    <property type="molecule type" value="Genomic_DNA"/>
</dbReference>
<dbReference type="InterPro" id="IPR011256">
    <property type="entry name" value="Reg_factor_effector_dom_sf"/>
</dbReference>
<comment type="caution">
    <text evidence="2">The sequence shown here is derived from an EMBL/GenBank/DDBJ whole genome shotgun (WGS) entry which is preliminary data.</text>
</comment>
<reference evidence="2 3" key="1">
    <citation type="submission" date="2023-07" db="EMBL/GenBank/DDBJ databases">
        <title>Genomic Encyclopedia of Type Strains, Phase IV (KMG-IV): sequencing the most valuable type-strain genomes for metagenomic binning, comparative biology and taxonomic classification.</title>
        <authorList>
            <person name="Goeker M."/>
        </authorList>
    </citation>
    <scope>NUCLEOTIDE SEQUENCE [LARGE SCALE GENOMIC DNA]</scope>
    <source>
        <strain evidence="2 3">DSM 12751</strain>
    </source>
</reference>
<protein>
    <recommendedName>
        <fullName evidence="1">GyrI-like small molecule binding domain-containing protein</fullName>
    </recommendedName>
</protein>
<keyword evidence="3" id="KW-1185">Reference proteome</keyword>
<evidence type="ECO:0000313" key="3">
    <source>
        <dbReference type="Proteomes" id="UP001235840"/>
    </source>
</evidence>
<evidence type="ECO:0000259" key="1">
    <source>
        <dbReference type="Pfam" id="PF06445"/>
    </source>
</evidence>
<dbReference type="Gene3D" id="3.20.80.10">
    <property type="entry name" value="Regulatory factor, effector binding domain"/>
    <property type="match status" value="1"/>
</dbReference>
<name>A0ABT9VWE8_9BACI</name>
<dbReference type="InterPro" id="IPR029442">
    <property type="entry name" value="GyrI-like"/>
</dbReference>
<proteinExistence type="predicted"/>
<dbReference type="Proteomes" id="UP001235840">
    <property type="component" value="Unassembled WGS sequence"/>
</dbReference>
<dbReference type="SUPFAM" id="SSF55136">
    <property type="entry name" value="Probable bacterial effector-binding domain"/>
    <property type="match status" value="1"/>
</dbReference>
<dbReference type="Pfam" id="PF06445">
    <property type="entry name" value="GyrI-like"/>
    <property type="match status" value="1"/>
</dbReference>
<dbReference type="PIRSF" id="PIRSF031644">
    <property type="entry name" value="UCP031644"/>
    <property type="match status" value="1"/>
</dbReference>
<organism evidence="2 3">
    <name type="scientific">Caldalkalibacillus horti</name>
    <dbReference type="NCBI Taxonomy" id="77523"/>
    <lineage>
        <taxon>Bacteria</taxon>
        <taxon>Bacillati</taxon>
        <taxon>Bacillota</taxon>
        <taxon>Bacilli</taxon>
        <taxon>Bacillales</taxon>
        <taxon>Bacillaceae</taxon>
        <taxon>Caldalkalibacillus</taxon>
    </lineage>
</organism>
<accession>A0ABT9VWE8</accession>
<dbReference type="InterPro" id="IPR008319">
    <property type="entry name" value="GyrI-like_CCH_Lin2189-like"/>
</dbReference>